<sequence>MAMSMITINFQNTTLTTTTSQILIQNGNFALDTTSALSMSGTISFSSLYITSGAINFNVESGTSFTASVMVPVNAPGGAPVIEITNFAGTVTVTWPTFSGLQTQTVMSGDPITLNGFAN</sequence>
<dbReference type="AlphaFoldDB" id="A0A7W7K0G9"/>
<name>A0A7W7K0G9_9SPHN</name>
<dbReference type="Proteomes" id="UP000575241">
    <property type="component" value="Unassembled WGS sequence"/>
</dbReference>
<dbReference type="EMBL" id="JACHLN010000001">
    <property type="protein sequence ID" value="MBB4838438.1"/>
    <property type="molecule type" value="Genomic_DNA"/>
</dbReference>
<gene>
    <name evidence="1" type="ORF">HNP52_001489</name>
</gene>
<accession>A0A7W7K0G9</accession>
<evidence type="ECO:0000313" key="1">
    <source>
        <dbReference type="EMBL" id="MBB4838438.1"/>
    </source>
</evidence>
<organism evidence="1 2">
    <name type="scientific">Sphingomonas kyeonggiensis</name>
    <dbReference type="NCBI Taxonomy" id="1268553"/>
    <lineage>
        <taxon>Bacteria</taxon>
        <taxon>Pseudomonadati</taxon>
        <taxon>Pseudomonadota</taxon>
        <taxon>Alphaproteobacteria</taxon>
        <taxon>Sphingomonadales</taxon>
        <taxon>Sphingomonadaceae</taxon>
        <taxon>Sphingomonas</taxon>
    </lineage>
</organism>
<evidence type="ECO:0000313" key="2">
    <source>
        <dbReference type="Proteomes" id="UP000575241"/>
    </source>
</evidence>
<proteinExistence type="predicted"/>
<protein>
    <submittedName>
        <fullName evidence="1">Uncharacterized protein</fullName>
    </submittedName>
</protein>
<comment type="caution">
    <text evidence="1">The sequence shown here is derived from an EMBL/GenBank/DDBJ whole genome shotgun (WGS) entry which is preliminary data.</text>
</comment>
<keyword evidence="2" id="KW-1185">Reference proteome</keyword>
<dbReference type="RefSeq" id="WP_184164567.1">
    <property type="nucleotide sequence ID" value="NZ_JACHLN010000001.1"/>
</dbReference>
<reference evidence="1 2" key="1">
    <citation type="submission" date="2020-08" db="EMBL/GenBank/DDBJ databases">
        <title>Functional genomics of gut bacteria from endangered species of beetles.</title>
        <authorList>
            <person name="Carlos-Shanley C."/>
        </authorList>
    </citation>
    <scope>NUCLEOTIDE SEQUENCE [LARGE SCALE GENOMIC DNA]</scope>
    <source>
        <strain evidence="1 2">S00224</strain>
    </source>
</reference>